<dbReference type="Pfam" id="PF08463">
    <property type="entry name" value="EcoEI_R_C"/>
    <property type="match status" value="1"/>
</dbReference>
<dbReference type="PROSITE" id="PS51192">
    <property type="entry name" value="HELICASE_ATP_BIND_1"/>
    <property type="match status" value="1"/>
</dbReference>
<sequence>MTAVSSMTPENLARQLIDRMLVDSGWIIQDIKTLNFSAGQGVVVREYPTDSGPADYLLFIDRKPVGVIEAKAEGTILSPVEEQSSRYAVSKLKWQKDHQPLRFIYESTGAETHFTDNLDPAPRAREVFTFHRPETVREWIRQGTSLRHRLQQFPVLDIRNLRDCQVSAITNLEKSFGKNQPRALVQMATGSGKTFTAITTAYRLLKFARATRILFLVDTRNLGEQAEQEFQAFSPNDDPRKFTELYNVQRLRSSFVDSSAQVCISTIQRMYSILRGEEIDESAEEESPNERQTSSFSREVVYNYRVPIETFDFIIIDEAHRSIYNEWKQVLDYFDSFLVGLTATPDSRTFGFFNRNVVSEYTYERAVADGVNVPFDVYSIETEITKNGATIKAGEWVDKRERQTRRKRWEQVDEETVYRGSALDRDVVNPDQIRTVIRTFRDKLPEIFPHRKEIPKTLIFAKSDFHADDIIRTVREEFGERNEFCRKVTYSVGKDGGDKPSEVLQQFRTAYYPRIAVTVDMIATGTDVKALECLLFMRDVKSRSYFEQMKGRGTRTMLEDDLKLVTPSAVGNKTHFVLVDAVGVSKSLKTDSRPLERKPGVSLKDLLWNVAVGGDNSEDTLTSLANRLTRLEKQLTPVERNQLATAAGGKTINRVVNELLDTYSPDKLDDLAKQFQKNNGEIPTPGTLEDIRNELIQQATRVFDDPNYRNLLESIRRNHDQVIDGVNLDTVLSAGWDASMAEKAGTIVADFKTYLEENRDQITALQIFYNQPNRRREITYQMIQQVVEKLKTDRPNLAPFAVWKAYEVLGKVNGNQPKNELVALVSLIRRVLEIDPELTAYDQTVNRNFQNWVFRQQAGSLKFTEEQMEWLRMMKDTIARSIQVTKDDFDYSPFVDKGGLGRLWSLFGDRTFPLIEELNESLAA</sequence>
<proteinExistence type="predicted"/>
<dbReference type="PANTHER" id="PTHR47396">
    <property type="entry name" value="TYPE I RESTRICTION ENZYME ECOKI R PROTEIN"/>
    <property type="match status" value="1"/>
</dbReference>
<dbReference type="Pfam" id="PF04851">
    <property type="entry name" value="ResIII"/>
    <property type="match status" value="1"/>
</dbReference>
<reference evidence="2 3" key="1">
    <citation type="submission" date="2021-03" db="EMBL/GenBank/DDBJ databases">
        <title>Fibrella sp. HMF5405 genome sequencing and assembly.</title>
        <authorList>
            <person name="Kang H."/>
            <person name="Kim H."/>
            <person name="Bae S."/>
            <person name="Joh K."/>
        </authorList>
    </citation>
    <scope>NUCLEOTIDE SEQUENCE [LARGE SCALE GENOMIC DNA]</scope>
    <source>
        <strain evidence="2 3">HMF5405</strain>
    </source>
</reference>
<dbReference type="InterPro" id="IPR050742">
    <property type="entry name" value="Helicase_Restrict-Modif_Enz"/>
</dbReference>
<keyword evidence="2" id="KW-0547">Nucleotide-binding</keyword>
<dbReference type="SUPFAM" id="SSF52540">
    <property type="entry name" value="P-loop containing nucleoside triphosphate hydrolases"/>
    <property type="match status" value="2"/>
</dbReference>
<dbReference type="InterPro" id="IPR027417">
    <property type="entry name" value="P-loop_NTPase"/>
</dbReference>
<keyword evidence="2" id="KW-0347">Helicase</keyword>
<organism evidence="2 3">
    <name type="scientific">Fibrella forsythiae</name>
    <dbReference type="NCBI Taxonomy" id="2817061"/>
    <lineage>
        <taxon>Bacteria</taxon>
        <taxon>Pseudomonadati</taxon>
        <taxon>Bacteroidota</taxon>
        <taxon>Cytophagia</taxon>
        <taxon>Cytophagales</taxon>
        <taxon>Spirosomataceae</taxon>
        <taxon>Fibrella</taxon>
    </lineage>
</organism>
<dbReference type="Gene3D" id="3.90.1570.30">
    <property type="match status" value="1"/>
</dbReference>
<accession>A0ABS3JS41</accession>
<name>A0ABS3JS41_9BACT</name>
<dbReference type="InterPro" id="IPR006935">
    <property type="entry name" value="Helicase/UvrB_N"/>
</dbReference>
<keyword evidence="2" id="KW-0067">ATP-binding</keyword>
<dbReference type="GO" id="GO:0004386">
    <property type="term" value="F:helicase activity"/>
    <property type="evidence" value="ECO:0007669"/>
    <property type="project" value="UniProtKB-KW"/>
</dbReference>
<dbReference type="EMBL" id="JAFMYW010000009">
    <property type="protein sequence ID" value="MBO0952019.1"/>
    <property type="molecule type" value="Genomic_DNA"/>
</dbReference>
<feature type="domain" description="Helicase ATP-binding" evidence="1">
    <location>
        <begin position="174"/>
        <end position="363"/>
    </location>
</feature>
<evidence type="ECO:0000313" key="3">
    <source>
        <dbReference type="Proteomes" id="UP000664628"/>
    </source>
</evidence>
<protein>
    <submittedName>
        <fullName evidence="2">DEAD/DEAH box helicase family protein</fullName>
    </submittedName>
</protein>
<evidence type="ECO:0000259" key="1">
    <source>
        <dbReference type="PROSITE" id="PS51192"/>
    </source>
</evidence>
<keyword evidence="2" id="KW-0378">Hydrolase</keyword>
<evidence type="ECO:0000313" key="2">
    <source>
        <dbReference type="EMBL" id="MBO0952019.1"/>
    </source>
</evidence>
<gene>
    <name evidence="2" type="ORF">J2I46_25785</name>
</gene>
<dbReference type="InterPro" id="IPR013670">
    <property type="entry name" value="EcoEI_R_C_dom"/>
</dbReference>
<dbReference type="Proteomes" id="UP000664628">
    <property type="component" value="Unassembled WGS sequence"/>
</dbReference>
<dbReference type="SMART" id="SM00487">
    <property type="entry name" value="DEXDc"/>
    <property type="match status" value="1"/>
</dbReference>
<dbReference type="InterPro" id="IPR014001">
    <property type="entry name" value="Helicase_ATP-bd"/>
</dbReference>
<dbReference type="CDD" id="cd18032">
    <property type="entry name" value="DEXHc_RE_I_III_res"/>
    <property type="match status" value="1"/>
</dbReference>
<dbReference type="PANTHER" id="PTHR47396:SF1">
    <property type="entry name" value="ATP-DEPENDENT HELICASE IRC3-RELATED"/>
    <property type="match status" value="1"/>
</dbReference>
<keyword evidence="3" id="KW-1185">Reference proteome</keyword>
<comment type="caution">
    <text evidence="2">The sequence shown here is derived from an EMBL/GenBank/DDBJ whole genome shotgun (WGS) entry which is preliminary data.</text>
</comment>
<dbReference type="Gene3D" id="3.40.50.300">
    <property type="entry name" value="P-loop containing nucleotide triphosphate hydrolases"/>
    <property type="match status" value="2"/>
</dbReference>